<name>A0A2B4R618_STYPI</name>
<sequence>MASPAKRQRSANYSIEEALEIIFTGDEDHLEMSLDEESQIDRELDYQNGISREEQDQQDQQDQEEFETEKRRRWI</sequence>
<keyword evidence="3" id="KW-1185">Reference proteome</keyword>
<proteinExistence type="predicted"/>
<protein>
    <submittedName>
        <fullName evidence="2">Uncharacterized protein</fullName>
    </submittedName>
</protein>
<dbReference type="EMBL" id="LSMT01001863">
    <property type="protein sequence ID" value="PFX11807.1"/>
    <property type="molecule type" value="Genomic_DNA"/>
</dbReference>
<evidence type="ECO:0000313" key="3">
    <source>
        <dbReference type="Proteomes" id="UP000225706"/>
    </source>
</evidence>
<feature type="region of interest" description="Disordered" evidence="1">
    <location>
        <begin position="47"/>
        <end position="75"/>
    </location>
</feature>
<evidence type="ECO:0000256" key="1">
    <source>
        <dbReference type="SAM" id="MobiDB-lite"/>
    </source>
</evidence>
<evidence type="ECO:0000313" key="2">
    <source>
        <dbReference type="EMBL" id="PFX11807.1"/>
    </source>
</evidence>
<comment type="caution">
    <text evidence="2">The sequence shown here is derived from an EMBL/GenBank/DDBJ whole genome shotgun (WGS) entry which is preliminary data.</text>
</comment>
<organism evidence="2 3">
    <name type="scientific">Stylophora pistillata</name>
    <name type="common">Smooth cauliflower coral</name>
    <dbReference type="NCBI Taxonomy" id="50429"/>
    <lineage>
        <taxon>Eukaryota</taxon>
        <taxon>Metazoa</taxon>
        <taxon>Cnidaria</taxon>
        <taxon>Anthozoa</taxon>
        <taxon>Hexacorallia</taxon>
        <taxon>Scleractinia</taxon>
        <taxon>Astrocoeniina</taxon>
        <taxon>Pocilloporidae</taxon>
        <taxon>Stylophora</taxon>
    </lineage>
</organism>
<accession>A0A2B4R618</accession>
<gene>
    <name evidence="2" type="ORF">AWC38_SpisGene24343</name>
</gene>
<dbReference type="AlphaFoldDB" id="A0A2B4R618"/>
<dbReference type="Proteomes" id="UP000225706">
    <property type="component" value="Unassembled WGS sequence"/>
</dbReference>
<reference evidence="3" key="1">
    <citation type="journal article" date="2017" name="bioRxiv">
        <title>Comparative analysis of the genomes of Stylophora pistillata and Acropora digitifera provides evidence for extensive differences between species of corals.</title>
        <authorList>
            <person name="Voolstra C.R."/>
            <person name="Li Y."/>
            <person name="Liew Y.J."/>
            <person name="Baumgarten S."/>
            <person name="Zoccola D."/>
            <person name="Flot J.-F."/>
            <person name="Tambutte S."/>
            <person name="Allemand D."/>
            <person name="Aranda M."/>
        </authorList>
    </citation>
    <scope>NUCLEOTIDE SEQUENCE [LARGE SCALE GENOMIC DNA]</scope>
</reference>
<feature type="compositionally biased region" description="Acidic residues" evidence="1">
    <location>
        <begin position="56"/>
        <end position="67"/>
    </location>
</feature>